<feature type="compositionally biased region" description="Basic residues" evidence="1">
    <location>
        <begin position="1"/>
        <end position="10"/>
    </location>
</feature>
<gene>
    <name evidence="2" type="ORF">T01_5890</name>
</gene>
<dbReference type="EMBL" id="JYDH01000020">
    <property type="protein sequence ID" value="KRY39191.1"/>
    <property type="molecule type" value="Genomic_DNA"/>
</dbReference>
<reference evidence="2 3" key="1">
    <citation type="submission" date="2015-01" db="EMBL/GenBank/DDBJ databases">
        <title>Evolution of Trichinella species and genotypes.</title>
        <authorList>
            <person name="Korhonen P.K."/>
            <person name="Edoardo P."/>
            <person name="Giuseppe L.R."/>
            <person name="Gasser R.B."/>
        </authorList>
    </citation>
    <scope>NUCLEOTIDE SEQUENCE [LARGE SCALE GENOMIC DNA]</scope>
    <source>
        <strain evidence="2">ISS3</strain>
    </source>
</reference>
<dbReference type="OrthoDB" id="5920280at2759"/>
<feature type="compositionally biased region" description="Polar residues" evidence="1">
    <location>
        <begin position="82"/>
        <end position="93"/>
    </location>
</feature>
<dbReference type="Proteomes" id="UP000054776">
    <property type="component" value="Unassembled WGS sequence"/>
</dbReference>
<keyword evidence="3" id="KW-1185">Reference proteome</keyword>
<protein>
    <submittedName>
        <fullName evidence="2">Uncharacterized protein</fullName>
    </submittedName>
</protein>
<feature type="region of interest" description="Disordered" evidence="1">
    <location>
        <begin position="1"/>
        <end position="29"/>
    </location>
</feature>
<comment type="caution">
    <text evidence="2">The sequence shown here is derived from an EMBL/GenBank/DDBJ whole genome shotgun (WGS) entry which is preliminary data.</text>
</comment>
<feature type="compositionally biased region" description="Polar residues" evidence="1">
    <location>
        <begin position="11"/>
        <end position="29"/>
    </location>
</feature>
<organism evidence="2 3">
    <name type="scientific">Trichinella spiralis</name>
    <name type="common">Trichina worm</name>
    <dbReference type="NCBI Taxonomy" id="6334"/>
    <lineage>
        <taxon>Eukaryota</taxon>
        <taxon>Metazoa</taxon>
        <taxon>Ecdysozoa</taxon>
        <taxon>Nematoda</taxon>
        <taxon>Enoplea</taxon>
        <taxon>Dorylaimia</taxon>
        <taxon>Trichinellida</taxon>
        <taxon>Trichinellidae</taxon>
        <taxon>Trichinella</taxon>
    </lineage>
</organism>
<evidence type="ECO:0000256" key="1">
    <source>
        <dbReference type="SAM" id="MobiDB-lite"/>
    </source>
</evidence>
<dbReference type="AlphaFoldDB" id="A0A0V1BQL7"/>
<evidence type="ECO:0000313" key="3">
    <source>
        <dbReference type="Proteomes" id="UP000054776"/>
    </source>
</evidence>
<name>A0A0V1BQL7_TRISP</name>
<accession>A0A0V1BQL7</accession>
<sequence length="117" mass="13676">MKFTAKKSKNKQQNYNVKSTKTGMSYQQYEDSEQSDVRTWRSLHLIHNCGKLVTQLEINSHLTSFQENRSAKEASSQEEEIQNNQDSTEKNSQSKLITRIVFRKLAYAGQQARRKNF</sequence>
<dbReference type="InParanoid" id="A0A0V1BQL7"/>
<feature type="region of interest" description="Disordered" evidence="1">
    <location>
        <begin position="67"/>
        <end position="93"/>
    </location>
</feature>
<evidence type="ECO:0000313" key="2">
    <source>
        <dbReference type="EMBL" id="KRY39191.1"/>
    </source>
</evidence>
<proteinExistence type="predicted"/>